<dbReference type="SUPFAM" id="SSF81660">
    <property type="entry name" value="Metal cation-transporting ATPase, ATP-binding domain N"/>
    <property type="match status" value="1"/>
</dbReference>
<dbReference type="Proteomes" id="UP000054698">
    <property type="component" value="Unassembled WGS sequence"/>
</dbReference>
<dbReference type="Gene3D" id="2.70.150.10">
    <property type="entry name" value="Calcium-transporting ATPase, cytoplasmic transduction domain A"/>
    <property type="match status" value="1"/>
</dbReference>
<dbReference type="OrthoDB" id="9814270at2"/>
<dbReference type="InterPro" id="IPR023214">
    <property type="entry name" value="HAD_sf"/>
</dbReference>
<feature type="transmembrane region" description="Helical" evidence="10">
    <location>
        <begin position="703"/>
        <end position="723"/>
    </location>
</feature>
<keyword evidence="9 10" id="KW-0472">Membrane</keyword>
<dbReference type="InterPro" id="IPR044492">
    <property type="entry name" value="P_typ_ATPase_HD_dom"/>
</dbReference>
<keyword evidence="7" id="KW-1278">Translocase</keyword>
<evidence type="ECO:0000256" key="10">
    <source>
        <dbReference type="SAM" id="Phobius"/>
    </source>
</evidence>
<dbReference type="InterPro" id="IPR006068">
    <property type="entry name" value="ATPase_P-typ_cation-transptr_C"/>
</dbReference>
<reference evidence="13 15" key="2">
    <citation type="submission" date="2018-06" db="EMBL/GenBank/DDBJ databases">
        <authorList>
            <consortium name="Pathogen Informatics"/>
            <person name="Doyle S."/>
        </authorList>
    </citation>
    <scope>NUCLEOTIDE SEQUENCE [LARGE SCALE GENOMIC DNA]</scope>
    <source>
        <strain evidence="13 15">NCTC12022</strain>
    </source>
</reference>
<evidence type="ECO:0000313" key="15">
    <source>
        <dbReference type="Proteomes" id="UP000251942"/>
    </source>
</evidence>
<feature type="transmembrane region" description="Helical" evidence="10">
    <location>
        <begin position="810"/>
        <end position="830"/>
    </location>
</feature>
<dbReference type="SFLD" id="SFLDG00002">
    <property type="entry name" value="C1.7:_P-type_atpase_like"/>
    <property type="match status" value="1"/>
</dbReference>
<dbReference type="SMART" id="SM00831">
    <property type="entry name" value="Cation_ATPase_N"/>
    <property type="match status" value="1"/>
</dbReference>
<evidence type="ECO:0000256" key="2">
    <source>
        <dbReference type="ARBA" id="ARBA00005675"/>
    </source>
</evidence>
<evidence type="ECO:0000313" key="12">
    <source>
        <dbReference type="EMBL" id="KTC99765.1"/>
    </source>
</evidence>
<dbReference type="Proteomes" id="UP000251942">
    <property type="component" value="Unassembled WGS sequence"/>
</dbReference>
<evidence type="ECO:0000256" key="1">
    <source>
        <dbReference type="ARBA" id="ARBA00004651"/>
    </source>
</evidence>
<proteinExistence type="inferred from homology"/>
<sequence length="868" mass="95376">MQSWHALSVAEVKRVLAEQPKNYGTNELKDFETVPWYSMLARQFVNLLIFVLLFAMAISFFLGDLWDALAILAIVIFNGLLGFFQEWRAETTIQKLKSLLSPSCYIIRNGEKELIDVKKLLPGDCVLLQEGNIVPADIRVTHAVDLLVNEAELTGESAPVAKLTEALAEKTILTDRRNIAFMGTHIVSGHGEGLVVEIGMNTEFGRIAQLTGTIKETKTKLQHQLETLGKQFGLIALLISSLVIIAGVLGGKNIITMLMTGISLAVSAIPEGLPAVVTIALALGAKRMAHKKVLLRRLQAAETLGAVSVICTDKTGTLTRNEMTVQKIWTADGVFSVTGTGYEPHGNFQREGLVIEPESYPELIALLTTCQKCNHACIKKIDQQWQAIGSPDEAALIAATIKAGLELSHHPVIREFAFDSNRKRMSTVEETEAYLIVHVKGAPEAILNRSTHFLMGKEEKELTKEYRDHIENAYIAFAKQGLRTLAIARKIIPKEPEITVQDAETNLTFLGVIGLFDPPRSEAPLALTQAEQAGIRVIMITGDSPITAHALATQLGLDIEKIVTSEEISELTDLALCQLLEQKILFARTVPQDKFRIVKLLQSRGNLTAMTGDGVNDAPSLKQADIGIAMGTRGTDVARSAADMVLSDDNFASIIAAIEEGRRQYANIRKFILYLAASNTGELLAILINIVIGGPLILMPIQILWINLVTDSATAISLSLEQAEKNSMKQPPRQINQPIFDKKALLLLGLFGSYLSLTASFLYHFYLNESYEIANTMAFTAIVVMANVLTLNFRSFQKPMSEIGWFSNKLLLTAIIAMIALQIAAVYLPVLQPIFHTVPLSLLNWGVIVLCALPLFIIPEAYKRIREL</sequence>
<feature type="transmembrane region" description="Helical" evidence="10">
    <location>
        <begin position="257"/>
        <end position="283"/>
    </location>
</feature>
<keyword evidence="3" id="KW-1003">Cell membrane</keyword>
<gene>
    <name evidence="13" type="primary">yloB</name>
    <name evidence="12" type="ORF">Lfee_1326</name>
    <name evidence="13" type="ORF">NCTC12022_01217</name>
</gene>
<evidence type="ECO:0000256" key="4">
    <source>
        <dbReference type="ARBA" id="ARBA00022692"/>
    </source>
</evidence>
<dbReference type="Pfam" id="PF00690">
    <property type="entry name" value="Cation_ATPase_N"/>
    <property type="match status" value="1"/>
</dbReference>
<keyword evidence="5" id="KW-0547">Nucleotide-binding</keyword>
<evidence type="ECO:0000313" key="14">
    <source>
        <dbReference type="Proteomes" id="UP000054698"/>
    </source>
</evidence>
<dbReference type="InterPro" id="IPR001757">
    <property type="entry name" value="P_typ_ATPase"/>
</dbReference>
<reference evidence="12 14" key="1">
    <citation type="submission" date="2015-11" db="EMBL/GenBank/DDBJ databases">
        <title>Genomic analysis of 38 Legionella species identifies large and diverse effector repertoires.</title>
        <authorList>
            <person name="Burstein D."/>
            <person name="Amaro F."/>
            <person name="Zusman T."/>
            <person name="Lifshitz Z."/>
            <person name="Cohen O."/>
            <person name="Gilbert J.A."/>
            <person name="Pupko T."/>
            <person name="Shuman H.A."/>
            <person name="Segal G."/>
        </authorList>
    </citation>
    <scope>NUCLEOTIDE SEQUENCE [LARGE SCALE GENOMIC DNA]</scope>
    <source>
        <strain evidence="12 14">WO-44C</strain>
    </source>
</reference>
<dbReference type="InterPro" id="IPR008250">
    <property type="entry name" value="ATPase_P-typ_transduc_dom_A_sf"/>
</dbReference>
<feature type="transmembrane region" description="Helical" evidence="10">
    <location>
        <begin position="671"/>
        <end position="697"/>
    </location>
</feature>
<dbReference type="Pfam" id="PF13246">
    <property type="entry name" value="Cation_ATPase"/>
    <property type="match status" value="1"/>
</dbReference>
<feature type="transmembrane region" description="Helical" evidence="10">
    <location>
        <begin position="744"/>
        <end position="767"/>
    </location>
</feature>
<evidence type="ECO:0000256" key="7">
    <source>
        <dbReference type="ARBA" id="ARBA00022967"/>
    </source>
</evidence>
<dbReference type="InterPro" id="IPR023298">
    <property type="entry name" value="ATPase_P-typ_TM_dom_sf"/>
</dbReference>
<dbReference type="GO" id="GO:0005524">
    <property type="term" value="F:ATP binding"/>
    <property type="evidence" value="ECO:0007669"/>
    <property type="project" value="UniProtKB-KW"/>
</dbReference>
<evidence type="ECO:0000313" key="13">
    <source>
        <dbReference type="EMBL" id="SPX60486.1"/>
    </source>
</evidence>
<dbReference type="AlphaFoldDB" id="A0A0W0TWF0"/>
<evidence type="ECO:0000256" key="8">
    <source>
        <dbReference type="ARBA" id="ARBA00022989"/>
    </source>
</evidence>
<dbReference type="SUPFAM" id="SSF56784">
    <property type="entry name" value="HAD-like"/>
    <property type="match status" value="1"/>
</dbReference>
<organism evidence="12 14">
    <name type="scientific">Legionella feeleii</name>
    <dbReference type="NCBI Taxonomy" id="453"/>
    <lineage>
        <taxon>Bacteria</taxon>
        <taxon>Pseudomonadati</taxon>
        <taxon>Pseudomonadota</taxon>
        <taxon>Gammaproteobacteria</taxon>
        <taxon>Legionellales</taxon>
        <taxon>Legionellaceae</taxon>
        <taxon>Legionella</taxon>
    </lineage>
</organism>
<keyword evidence="13" id="KW-0378">Hydrolase</keyword>
<dbReference type="PANTHER" id="PTHR43294:SF21">
    <property type="entry name" value="CATION TRANSPORTING ATPASE"/>
    <property type="match status" value="1"/>
</dbReference>
<feature type="domain" description="Cation-transporting P-type ATPase N-terminal" evidence="11">
    <location>
        <begin position="3"/>
        <end position="64"/>
    </location>
</feature>
<dbReference type="InterPro" id="IPR018303">
    <property type="entry name" value="ATPase_P-typ_P_site"/>
</dbReference>
<feature type="transmembrane region" description="Helical" evidence="10">
    <location>
        <begin position="842"/>
        <end position="862"/>
    </location>
</feature>
<name>A0A0W0TWF0_9GAMM</name>
<dbReference type="NCBIfam" id="TIGR01494">
    <property type="entry name" value="ATPase_P-type"/>
    <property type="match status" value="3"/>
</dbReference>
<dbReference type="EMBL" id="UASS01000010">
    <property type="protein sequence ID" value="SPX60486.1"/>
    <property type="molecule type" value="Genomic_DNA"/>
</dbReference>
<dbReference type="PROSITE" id="PS00154">
    <property type="entry name" value="ATPASE_E1_E2"/>
    <property type="match status" value="1"/>
</dbReference>
<dbReference type="PATRIC" id="fig|453.4.peg.1439"/>
<keyword evidence="4 10" id="KW-0812">Transmembrane</keyword>
<keyword evidence="14" id="KW-1185">Reference proteome</keyword>
<dbReference type="InterPro" id="IPR023299">
    <property type="entry name" value="ATPase_P-typ_cyto_dom_N"/>
</dbReference>
<comment type="subcellular location">
    <subcellularLocation>
        <location evidence="1">Cell membrane</location>
        <topology evidence="1">Multi-pass membrane protein</topology>
    </subcellularLocation>
</comment>
<dbReference type="Pfam" id="PF00122">
    <property type="entry name" value="E1-E2_ATPase"/>
    <property type="match status" value="1"/>
</dbReference>
<dbReference type="EMBL" id="LNYB01000049">
    <property type="protein sequence ID" value="KTC99765.1"/>
    <property type="molecule type" value="Genomic_DNA"/>
</dbReference>
<feature type="transmembrane region" description="Helical" evidence="10">
    <location>
        <begin position="68"/>
        <end position="87"/>
    </location>
</feature>
<dbReference type="RefSeq" id="WP_058445132.1">
    <property type="nucleotide sequence ID" value="NZ_CAAAHT010000022.1"/>
</dbReference>
<dbReference type="SFLD" id="SFLDS00003">
    <property type="entry name" value="Haloacid_Dehalogenase"/>
    <property type="match status" value="1"/>
</dbReference>
<evidence type="ECO:0000256" key="5">
    <source>
        <dbReference type="ARBA" id="ARBA00022741"/>
    </source>
</evidence>
<accession>A0A0W0TWF0</accession>
<evidence type="ECO:0000256" key="6">
    <source>
        <dbReference type="ARBA" id="ARBA00022840"/>
    </source>
</evidence>
<dbReference type="SUPFAM" id="SSF81653">
    <property type="entry name" value="Calcium ATPase, transduction domain A"/>
    <property type="match status" value="1"/>
</dbReference>
<dbReference type="Pfam" id="PF00689">
    <property type="entry name" value="Cation_ATPase_C"/>
    <property type="match status" value="1"/>
</dbReference>
<dbReference type="SUPFAM" id="SSF81665">
    <property type="entry name" value="Calcium ATPase, transmembrane domain M"/>
    <property type="match status" value="1"/>
</dbReference>
<dbReference type="SFLD" id="SFLDF00027">
    <property type="entry name" value="p-type_atpase"/>
    <property type="match status" value="1"/>
</dbReference>
<protein>
    <submittedName>
        <fullName evidence="12">Cation efflux transporter</fullName>
        <ecNumber evidence="13">3.6.3.8</ecNumber>
    </submittedName>
</protein>
<dbReference type="Gene3D" id="1.20.1110.10">
    <property type="entry name" value="Calcium-transporting ATPase, transmembrane domain"/>
    <property type="match status" value="1"/>
</dbReference>
<dbReference type="InterPro" id="IPR004014">
    <property type="entry name" value="ATPase_P-typ_cation-transptr_N"/>
</dbReference>
<dbReference type="GO" id="GO:0016887">
    <property type="term" value="F:ATP hydrolysis activity"/>
    <property type="evidence" value="ECO:0007669"/>
    <property type="project" value="InterPro"/>
</dbReference>
<dbReference type="PANTHER" id="PTHR43294">
    <property type="entry name" value="SODIUM/POTASSIUM-TRANSPORTING ATPASE SUBUNIT ALPHA"/>
    <property type="match status" value="1"/>
</dbReference>
<dbReference type="InterPro" id="IPR050510">
    <property type="entry name" value="Cation_transp_ATPase_P-type"/>
</dbReference>
<dbReference type="InterPro" id="IPR036412">
    <property type="entry name" value="HAD-like_sf"/>
</dbReference>
<feature type="transmembrane region" description="Helical" evidence="10">
    <location>
        <begin position="232"/>
        <end position="251"/>
    </location>
</feature>
<dbReference type="GO" id="GO:0015662">
    <property type="term" value="F:P-type ion transporter activity"/>
    <property type="evidence" value="ECO:0007669"/>
    <property type="project" value="UniProtKB-ARBA"/>
</dbReference>
<dbReference type="EC" id="3.6.3.8" evidence="13"/>
<evidence type="ECO:0000256" key="9">
    <source>
        <dbReference type="ARBA" id="ARBA00023136"/>
    </source>
</evidence>
<feature type="transmembrane region" description="Helical" evidence="10">
    <location>
        <begin position="44"/>
        <end position="62"/>
    </location>
</feature>
<evidence type="ECO:0000259" key="11">
    <source>
        <dbReference type="SMART" id="SM00831"/>
    </source>
</evidence>
<keyword evidence="8 10" id="KW-1133">Transmembrane helix</keyword>
<evidence type="ECO:0000256" key="3">
    <source>
        <dbReference type="ARBA" id="ARBA00022475"/>
    </source>
</evidence>
<comment type="similarity">
    <text evidence="2">Belongs to the cation transport ATPase (P-type) (TC 3.A.3) family. Type IIA subfamily.</text>
</comment>
<keyword evidence="6" id="KW-0067">ATP-binding</keyword>
<dbReference type="STRING" id="453.Lfee_1326"/>
<dbReference type="GO" id="GO:0005886">
    <property type="term" value="C:plasma membrane"/>
    <property type="evidence" value="ECO:0007669"/>
    <property type="project" value="UniProtKB-SubCell"/>
</dbReference>
<dbReference type="InterPro" id="IPR059000">
    <property type="entry name" value="ATPase_P-type_domA"/>
</dbReference>
<dbReference type="PRINTS" id="PR00120">
    <property type="entry name" value="HATPASE"/>
</dbReference>
<dbReference type="PRINTS" id="PR00119">
    <property type="entry name" value="CATATPASE"/>
</dbReference>
<feature type="transmembrane region" description="Helical" evidence="10">
    <location>
        <begin position="773"/>
        <end position="790"/>
    </location>
</feature>
<dbReference type="Gene3D" id="3.40.50.1000">
    <property type="entry name" value="HAD superfamily/HAD-like"/>
    <property type="match status" value="1"/>
</dbReference>
<dbReference type="Gene3D" id="3.40.1110.10">
    <property type="entry name" value="Calcium-transporting ATPase, cytoplasmic domain N"/>
    <property type="match status" value="1"/>
</dbReference>